<keyword evidence="2" id="KW-1185">Reference proteome</keyword>
<proteinExistence type="predicted"/>
<accession>A0A834LK11</accession>
<dbReference type="EMBL" id="WJXA01000007">
    <property type="protein sequence ID" value="KAF7137389.1"/>
    <property type="molecule type" value="Genomic_DNA"/>
</dbReference>
<name>A0A834LK11_RHOSS</name>
<organism evidence="1 2">
    <name type="scientific">Rhododendron simsii</name>
    <name type="common">Sims's rhododendron</name>
    <dbReference type="NCBI Taxonomy" id="118357"/>
    <lineage>
        <taxon>Eukaryota</taxon>
        <taxon>Viridiplantae</taxon>
        <taxon>Streptophyta</taxon>
        <taxon>Embryophyta</taxon>
        <taxon>Tracheophyta</taxon>
        <taxon>Spermatophyta</taxon>
        <taxon>Magnoliopsida</taxon>
        <taxon>eudicotyledons</taxon>
        <taxon>Gunneridae</taxon>
        <taxon>Pentapetalae</taxon>
        <taxon>asterids</taxon>
        <taxon>Ericales</taxon>
        <taxon>Ericaceae</taxon>
        <taxon>Ericoideae</taxon>
        <taxon>Rhodoreae</taxon>
        <taxon>Rhododendron</taxon>
    </lineage>
</organism>
<evidence type="ECO:0000313" key="2">
    <source>
        <dbReference type="Proteomes" id="UP000626092"/>
    </source>
</evidence>
<protein>
    <submittedName>
        <fullName evidence="1">Uncharacterized protein</fullName>
    </submittedName>
</protein>
<evidence type="ECO:0000313" key="1">
    <source>
        <dbReference type="EMBL" id="KAF7137389.1"/>
    </source>
</evidence>
<comment type="caution">
    <text evidence="1">The sequence shown here is derived from an EMBL/GenBank/DDBJ whole genome shotgun (WGS) entry which is preliminary data.</text>
</comment>
<dbReference type="AlphaFoldDB" id="A0A834LK11"/>
<dbReference type="Proteomes" id="UP000626092">
    <property type="component" value="Unassembled WGS sequence"/>
</dbReference>
<reference evidence="1" key="1">
    <citation type="submission" date="2019-11" db="EMBL/GenBank/DDBJ databases">
        <authorList>
            <person name="Liu Y."/>
            <person name="Hou J."/>
            <person name="Li T.-Q."/>
            <person name="Guan C.-H."/>
            <person name="Wu X."/>
            <person name="Wu H.-Z."/>
            <person name="Ling F."/>
            <person name="Zhang R."/>
            <person name="Shi X.-G."/>
            <person name="Ren J.-P."/>
            <person name="Chen E.-F."/>
            <person name="Sun J.-M."/>
        </authorList>
    </citation>
    <scope>NUCLEOTIDE SEQUENCE</scope>
    <source>
        <strain evidence="1">Adult_tree_wgs_1</strain>
        <tissue evidence="1">Leaves</tissue>
    </source>
</reference>
<sequence>MELASDMVKYTYEYPIWKGVPGKDSARLSIQNYLTLVCLLVEFFGEISDHKHEGGSDGYIDLHGAEPEVEHKLHKLLPEGGHIGSLM</sequence>
<gene>
    <name evidence="1" type="ORF">RHSIM_Rhsim07G0007700</name>
</gene>